<feature type="transmembrane region" description="Helical" evidence="2">
    <location>
        <begin position="507"/>
        <end position="525"/>
    </location>
</feature>
<feature type="transmembrane region" description="Helical" evidence="2">
    <location>
        <begin position="1183"/>
        <end position="1201"/>
    </location>
</feature>
<feature type="transmembrane region" description="Helical" evidence="2">
    <location>
        <begin position="141"/>
        <end position="160"/>
    </location>
</feature>
<feature type="transmembrane region" description="Helical" evidence="2">
    <location>
        <begin position="807"/>
        <end position="824"/>
    </location>
</feature>
<dbReference type="EMBL" id="SOHM01000031">
    <property type="protein sequence ID" value="TFD87186.1"/>
    <property type="molecule type" value="Genomic_DNA"/>
</dbReference>
<feature type="transmembrane region" description="Helical" evidence="2">
    <location>
        <begin position="608"/>
        <end position="627"/>
    </location>
</feature>
<feature type="transmembrane region" description="Helical" evidence="2">
    <location>
        <begin position="730"/>
        <end position="748"/>
    </location>
</feature>
<feature type="transmembrane region" description="Helical" evidence="2">
    <location>
        <begin position="255"/>
        <end position="272"/>
    </location>
</feature>
<feature type="transmembrane region" description="Helical" evidence="2">
    <location>
        <begin position="991"/>
        <end position="1007"/>
    </location>
</feature>
<dbReference type="RefSeq" id="WP_134641669.1">
    <property type="nucleotide sequence ID" value="NZ_SOHM01000031.1"/>
</dbReference>
<feature type="transmembrane region" description="Helical" evidence="2">
    <location>
        <begin position="531"/>
        <end position="548"/>
    </location>
</feature>
<keyword evidence="2" id="KW-1133">Transmembrane helix</keyword>
<dbReference type="InterPro" id="IPR058062">
    <property type="entry name" value="SCO7613_C"/>
</dbReference>
<feature type="transmembrane region" description="Helical" evidence="2">
    <location>
        <begin position="167"/>
        <end position="183"/>
    </location>
</feature>
<dbReference type="OrthoDB" id="5149148at2"/>
<feature type="transmembrane region" description="Helical" evidence="2">
    <location>
        <begin position="306"/>
        <end position="326"/>
    </location>
</feature>
<feature type="transmembrane region" description="Helical" evidence="2">
    <location>
        <begin position="410"/>
        <end position="432"/>
    </location>
</feature>
<feature type="transmembrane region" description="Helical" evidence="2">
    <location>
        <begin position="477"/>
        <end position="500"/>
    </location>
</feature>
<feature type="transmembrane region" description="Helical" evidence="2">
    <location>
        <begin position="83"/>
        <end position="104"/>
    </location>
</feature>
<organism evidence="3 4">
    <name type="scientific">Cryobacterium lactosi</name>
    <dbReference type="NCBI Taxonomy" id="1259202"/>
    <lineage>
        <taxon>Bacteria</taxon>
        <taxon>Bacillati</taxon>
        <taxon>Actinomycetota</taxon>
        <taxon>Actinomycetes</taxon>
        <taxon>Micrococcales</taxon>
        <taxon>Microbacteriaceae</taxon>
        <taxon>Cryobacterium</taxon>
    </lineage>
</organism>
<gene>
    <name evidence="3" type="ORF">E3T61_15255</name>
</gene>
<comment type="caution">
    <text evidence="3">The sequence shown here is derived from an EMBL/GenBank/DDBJ whole genome shotgun (WGS) entry which is preliminary data.</text>
</comment>
<feature type="transmembrane region" description="Helical" evidence="2">
    <location>
        <begin position="1132"/>
        <end position="1150"/>
    </location>
</feature>
<feature type="transmembrane region" description="Helical" evidence="2">
    <location>
        <begin position="879"/>
        <end position="897"/>
    </location>
</feature>
<evidence type="ECO:0000256" key="1">
    <source>
        <dbReference type="SAM" id="MobiDB-lite"/>
    </source>
</evidence>
<protein>
    <recommendedName>
        <fullName evidence="5">DUF2157 domain-containing protein</fullName>
    </recommendedName>
</protein>
<accession>A0A4R9BMJ4</accession>
<feature type="transmembrane region" description="Helical" evidence="2">
    <location>
        <begin position="1044"/>
        <end position="1060"/>
    </location>
</feature>
<feature type="transmembrane region" description="Helical" evidence="2">
    <location>
        <begin position="230"/>
        <end position="249"/>
    </location>
</feature>
<dbReference type="Proteomes" id="UP000298468">
    <property type="component" value="Unassembled WGS sequence"/>
</dbReference>
<feature type="transmembrane region" description="Helical" evidence="2">
    <location>
        <begin position="338"/>
        <end position="360"/>
    </location>
</feature>
<keyword evidence="2" id="KW-0472">Membrane</keyword>
<name>A0A4R9BMJ4_9MICO</name>
<proteinExistence type="predicted"/>
<feature type="transmembrane region" description="Helical" evidence="2">
    <location>
        <begin position="780"/>
        <end position="801"/>
    </location>
</feature>
<evidence type="ECO:0008006" key="5">
    <source>
        <dbReference type="Google" id="ProtNLM"/>
    </source>
</evidence>
<dbReference type="AlphaFoldDB" id="A0A4R9BMJ4"/>
<evidence type="ECO:0000313" key="3">
    <source>
        <dbReference type="EMBL" id="TFD87186.1"/>
    </source>
</evidence>
<feature type="transmembrane region" description="Helical" evidence="2">
    <location>
        <begin position="633"/>
        <end position="651"/>
    </location>
</feature>
<dbReference type="NCBIfam" id="NF047321">
    <property type="entry name" value="SCO7613_CTERM"/>
    <property type="match status" value="1"/>
</dbReference>
<feature type="transmembrane region" description="Helical" evidence="2">
    <location>
        <begin position="1066"/>
        <end position="1085"/>
    </location>
</feature>
<feature type="transmembrane region" description="Helical" evidence="2">
    <location>
        <begin position="691"/>
        <end position="710"/>
    </location>
</feature>
<keyword evidence="2" id="KW-0812">Transmembrane</keyword>
<feature type="transmembrane region" description="Helical" evidence="2">
    <location>
        <begin position="189"/>
        <end position="210"/>
    </location>
</feature>
<keyword evidence="4" id="KW-1185">Reference proteome</keyword>
<feature type="transmembrane region" description="Helical" evidence="2">
    <location>
        <begin position="909"/>
        <end position="932"/>
    </location>
</feature>
<feature type="transmembrane region" description="Helical" evidence="2">
    <location>
        <begin position="1013"/>
        <end position="1032"/>
    </location>
</feature>
<feature type="transmembrane region" description="Helical" evidence="2">
    <location>
        <begin position="836"/>
        <end position="859"/>
    </location>
</feature>
<feature type="transmembrane region" description="Helical" evidence="2">
    <location>
        <begin position="952"/>
        <end position="970"/>
    </location>
</feature>
<feature type="region of interest" description="Disordered" evidence="1">
    <location>
        <begin position="1"/>
        <end position="28"/>
    </location>
</feature>
<evidence type="ECO:0000256" key="2">
    <source>
        <dbReference type="SAM" id="Phobius"/>
    </source>
</evidence>
<feature type="transmembrane region" description="Helical" evidence="2">
    <location>
        <begin position="580"/>
        <end position="601"/>
    </location>
</feature>
<feature type="transmembrane region" description="Helical" evidence="2">
    <location>
        <begin position="555"/>
        <end position="574"/>
    </location>
</feature>
<feature type="transmembrane region" description="Helical" evidence="2">
    <location>
        <begin position="281"/>
        <end position="300"/>
    </location>
</feature>
<feature type="transmembrane region" description="Helical" evidence="2">
    <location>
        <begin position="1157"/>
        <end position="1177"/>
    </location>
</feature>
<sequence length="1221" mass="122288">MGPSAVDPAAVGTPPVQSMTVPQRPAAPKGVGEPVGVPAAVLSAAPDAGAQVSVQSVLAFAGAALLAVAALVFTFFNPDLTSFAVRTSIIGAITLVFLGGAWWFARRGLRFSAESVAALGVVFVGLDVWAFTQLAPSSASGWVFAALGTLAGSAVLFGLGARSGVRVWLWAAVVGLALSPGLLGSGGDAWGAILGSLGVAVVALGLHPVLARLSPGLGSALGVERYTATALQAVAVLAALLQLLVRSISTTSTDIAGYAGILAVLAAVAALGSRNGLPRQWSFAAGAFAVAAVAILPLAVSFDDSAWYLALMPVAGGIALVGLAALPSSPAASRAALGTGAVTVLILAATPALVTAVVQLSGALFAPLRWAGSVAGGYPGGTSPVPASGDFAFVAGATPSYGAGLVAQNVGLASIVALAALATTAWAVAQVSRRTAAPTPAGSATGVSAPNRLALWLGVFTLVTISGWAGFSVTGQAVVGLVLTAALIAGLLVVPALVAAPPAVRRAVGGGAHLLLLLAAITGWLQQSTTVWVGAAAVLALTALARTLPARWRPLYLAVGYAYALVIVATALTIVGVDGIAVLCLTTTLGLLCALAATLTTWLTPRSWYAVLLVSAVPFLAGVVAVLLVRSGWTALSTGVAFALALTLMTVRRPGMTVALRSFAAALLVPSLAVVVVCLGAQLLATSGSPVVLPLIALLVAGTFAATAPITRALQNRGLTALEADACRRWIEASAALTGVLAVLLALVRTAAGLSTTVLVLVILGVGAAVNALRTGRQLAWWAAGASWTGALWCVWASRGIEVIEPYLLPPALAMVIVGAILVARGRAGQTLAATGLALAVVPSLAVLVTNGSAGFGAAQLGSVRYGLAQFGPAIPWRAYGLLAAALLLVLVGYAIARAAARATGPGAATGLGSLLGSTAVVATLAAAAGAAQAMRWGLGLDALAGSPTTGVMLPVLALGALATVLAALAGGLPRGEAATPRDRTPSRWRFAAATAFLVAGPITAIRADAFSIGTLTLLMVALLGFMLVVAARSRSTATSLPPVWFLFLLAWCAAVAGWSERELRVEAFSLPLGLALLGAGIIGMRPGARTVPARLGSWPAGFAGSWRLLAPGIIVTFLPSVLATGTDPQTWRAILVMSLALTAILIGSTRRLAAPFLISLAVLPIEVIVVFTVQIGQTINPLLWWITLATIGAVMLVIAITSERKGATEGGLSARLRDLT</sequence>
<feature type="transmembrane region" description="Helical" evidence="2">
    <location>
        <begin position="1106"/>
        <end position="1126"/>
    </location>
</feature>
<evidence type="ECO:0000313" key="4">
    <source>
        <dbReference type="Proteomes" id="UP000298468"/>
    </source>
</evidence>
<feature type="transmembrane region" description="Helical" evidence="2">
    <location>
        <begin position="754"/>
        <end position="773"/>
    </location>
</feature>
<feature type="transmembrane region" description="Helical" evidence="2">
    <location>
        <begin position="57"/>
        <end position="77"/>
    </location>
</feature>
<reference evidence="3 4" key="1">
    <citation type="submission" date="2019-03" db="EMBL/GenBank/DDBJ databases">
        <title>Genomics of glacier-inhabiting Cryobacterium strains.</title>
        <authorList>
            <person name="Liu Q."/>
            <person name="Xin Y.-H."/>
        </authorList>
    </citation>
    <scope>NUCLEOTIDE SEQUENCE [LARGE SCALE GENOMIC DNA]</scope>
    <source>
        <strain evidence="3 4">Sr59</strain>
    </source>
</reference>
<feature type="transmembrane region" description="Helical" evidence="2">
    <location>
        <begin position="663"/>
        <end position="685"/>
    </location>
</feature>
<feature type="transmembrane region" description="Helical" evidence="2">
    <location>
        <begin position="453"/>
        <end position="471"/>
    </location>
</feature>